<sequence length="66" mass="7391">MTAPDRPPETDPKLSPSDTSTELTSRGYRISVDDGRESFFAIYLGEPDSETAWIMSDTVYSPESMR</sequence>
<dbReference type="EMBL" id="MWPH01000002">
    <property type="protein sequence ID" value="OVE84664.1"/>
    <property type="molecule type" value="Genomic_DNA"/>
</dbReference>
<keyword evidence="3" id="KW-1185">Reference proteome</keyword>
<gene>
    <name evidence="2" type="ORF">B2G88_09745</name>
</gene>
<evidence type="ECO:0000313" key="3">
    <source>
        <dbReference type="Proteomes" id="UP000196084"/>
    </source>
</evidence>
<evidence type="ECO:0000313" key="2">
    <source>
        <dbReference type="EMBL" id="OVE84664.1"/>
    </source>
</evidence>
<protein>
    <submittedName>
        <fullName evidence="2">Uncharacterized protein</fullName>
    </submittedName>
</protein>
<organism evidence="2 3">
    <name type="scientific">Natronolimnobius baerhuensis</name>
    <dbReference type="NCBI Taxonomy" id="253108"/>
    <lineage>
        <taxon>Archaea</taxon>
        <taxon>Methanobacteriati</taxon>
        <taxon>Methanobacteriota</taxon>
        <taxon>Stenosarchaea group</taxon>
        <taxon>Halobacteria</taxon>
        <taxon>Halobacteriales</taxon>
        <taxon>Natrialbaceae</taxon>
        <taxon>Natronolimnobius</taxon>
    </lineage>
</organism>
<name>A0A202E8V8_9EURY</name>
<reference evidence="2 3" key="1">
    <citation type="submission" date="2017-02" db="EMBL/GenBank/DDBJ databases">
        <title>Natronthermophilus aegyptiacus gen. nov.,sp. nov., an aerobic, extremely halophilic alkalithermophilic archaeon isolated from the athalassohaline Wadi An Natrun, Egypt.</title>
        <authorList>
            <person name="Zhao B."/>
        </authorList>
    </citation>
    <scope>NUCLEOTIDE SEQUENCE [LARGE SCALE GENOMIC DNA]</scope>
    <source>
        <strain evidence="2 3">CGMCC 1.3597</strain>
    </source>
</reference>
<evidence type="ECO:0000256" key="1">
    <source>
        <dbReference type="SAM" id="MobiDB-lite"/>
    </source>
</evidence>
<accession>A0A202E8V8</accession>
<comment type="caution">
    <text evidence="2">The sequence shown here is derived from an EMBL/GenBank/DDBJ whole genome shotgun (WGS) entry which is preliminary data.</text>
</comment>
<dbReference type="AlphaFoldDB" id="A0A202E8V8"/>
<dbReference type="OrthoDB" id="231816at2157"/>
<proteinExistence type="predicted"/>
<dbReference type="RefSeq" id="WP_087714656.1">
    <property type="nucleotide sequence ID" value="NZ_MWPH01000002.1"/>
</dbReference>
<feature type="region of interest" description="Disordered" evidence="1">
    <location>
        <begin position="1"/>
        <end position="28"/>
    </location>
</feature>
<feature type="compositionally biased region" description="Basic and acidic residues" evidence="1">
    <location>
        <begin position="1"/>
        <end position="12"/>
    </location>
</feature>
<dbReference type="Proteomes" id="UP000196084">
    <property type="component" value="Unassembled WGS sequence"/>
</dbReference>